<gene>
    <name evidence="1" type="ORF">JMA_41500</name>
</gene>
<dbReference type="Proteomes" id="UP000031449">
    <property type="component" value="Plasmid unnamed"/>
</dbReference>
<evidence type="ECO:0000313" key="1">
    <source>
        <dbReference type="EMBL" id="AJD93467.1"/>
    </source>
</evidence>
<protein>
    <submittedName>
        <fullName evidence="1">Uncharacterized protein</fullName>
    </submittedName>
</protein>
<keyword evidence="2" id="KW-1185">Reference proteome</keyword>
<geneLocation type="plasmid" evidence="2"/>
<dbReference type="EMBL" id="CP009417">
    <property type="protein sequence ID" value="AJD93467.1"/>
    <property type="molecule type" value="Genomic_DNA"/>
</dbReference>
<accession>A0A0B5AXN9</accession>
<dbReference type="BioCyc" id="JESP1508404:G14D9-13434-MONOMER"/>
<dbReference type="KEGG" id="jeo:JMA_41500"/>
<dbReference type="AlphaFoldDB" id="A0A0B5AXN9"/>
<proteinExistence type="predicted"/>
<sequence>MIFHQKSIKKNIKKTPKFDIFFTISLLLHKICRNDISVRSFRARIGVFAFQYGDLEHITQKNEY</sequence>
<name>A0A0B5AXN9_9BACL</name>
<evidence type="ECO:0000313" key="2">
    <source>
        <dbReference type="Proteomes" id="UP000031449"/>
    </source>
</evidence>
<organism evidence="1 2">
    <name type="scientific">Jeotgalibacillus malaysiensis</name>
    <dbReference type="NCBI Taxonomy" id="1508404"/>
    <lineage>
        <taxon>Bacteria</taxon>
        <taxon>Bacillati</taxon>
        <taxon>Bacillota</taxon>
        <taxon>Bacilli</taxon>
        <taxon>Bacillales</taxon>
        <taxon>Caryophanaceae</taxon>
        <taxon>Jeotgalibacillus</taxon>
    </lineage>
</organism>
<dbReference type="HOGENOM" id="CLU_2861761_0_0_9"/>
<keyword evidence="1" id="KW-0614">Plasmid</keyword>
<reference evidence="1 2" key="1">
    <citation type="submission" date="2014-08" db="EMBL/GenBank/DDBJ databases">
        <title>Complete genome of a marine bacteria Jeotgalibacillus malaysiensis.</title>
        <authorList>
            <person name="Yaakop A.S."/>
            <person name="Chan K.-G."/>
            <person name="Goh K.M."/>
        </authorList>
    </citation>
    <scope>NUCLEOTIDE SEQUENCE [LARGE SCALE GENOMIC DNA]</scope>
    <source>
        <strain evidence="1 2">D5</strain>
        <plasmid evidence="2">Plasmid</plasmid>
    </source>
</reference>